<evidence type="ECO:0000313" key="4">
    <source>
        <dbReference type="EMBL" id="OWK45589.1"/>
    </source>
</evidence>
<evidence type="ECO:0000256" key="1">
    <source>
        <dbReference type="SAM" id="MobiDB-lite"/>
    </source>
</evidence>
<dbReference type="Proteomes" id="UP000214646">
    <property type="component" value="Unassembled WGS sequence"/>
</dbReference>
<dbReference type="AlphaFoldDB" id="A0A225E7U9"/>
<dbReference type="Gene3D" id="3.40.1360.10">
    <property type="match status" value="1"/>
</dbReference>
<feature type="domain" description="DUF3854" evidence="3">
    <location>
        <begin position="96"/>
        <end position="215"/>
    </location>
</feature>
<name>A0A225E7U9_9BACT</name>
<sequence>MFPGPNAKNPGISQHQRDFTQLVNWSGIRAKTLGPVLVFPHYNCLGQALNHAIIKPDRPRDRRDKPGKVKYENPRQRPNRVYIPAGARDALLAPTAVILITEGIKKALAATQNGFPCISLPGVWSWVAPREKTGGRRIEPYRLNADLECIEWKARRVVVIFDSDAVSNADVRRAERALTDALCRRGADVRIVRLPTKLDGGKNGIDDYLYDQGVNALRQLVADAPSFRQKINVEPTEFTESGYTVHQGSTYYCTLAKDDNTDEFIVAKKIKLANFFAKIVGESVTDDGIEQTREFTIEGQQWGKTARTVRIPFDRFLALDWVMERLGPQFVIQAGSGKRDHLRAAIQEMSDKDFLSATVCTYTGWRKINGQWCYLHAGGAVIPIVPGFSGVEVRLDGAASGFRLPPPPSGNLLHYAVRSSLGILSGLVRDSVAFPLLATTYRAALGNCDFALWLSGPTGVQKSELAALAQQHYGASMTRGQLPGNWSSTDNALEGLAFTVKDTVLVIDDFAPSASRADTDRQQRAAERLIRGQGNGAGRQRMRSDSTLRPSKPPRALVLATGEDVPSGQSINSRLSVVAMRNGDVALSRLSECQRDAIDGLFASAMAGFIAWLAPQYETVRTGLDAERIELRDRFVGRFPHTRTPDIIANQLIGLRYLIRFAEEIEAIEPSEGQNFWQRGESAFRAVADQQSENQRSADPVERFSEMLSTIVSSGRGHIAGRDGRKPVFPPSAEAWGWHQSELCNAQGKSDGNYQERGRKIGWVADTELYLDPDSTFAALTELAREQGQVFPITKQTLYGRLKEARILIRSEGDRTTYPVTLEGTRHRVLVLDSSTLLGKPGQSG</sequence>
<dbReference type="OrthoDB" id="784829at2"/>
<evidence type="ECO:0000313" key="5">
    <source>
        <dbReference type="Proteomes" id="UP000214646"/>
    </source>
</evidence>
<dbReference type="RefSeq" id="WP_088253300.1">
    <property type="nucleotide sequence ID" value="NZ_NIDE01000002.1"/>
</dbReference>
<dbReference type="InterPro" id="IPR024385">
    <property type="entry name" value="DUF3854"/>
</dbReference>
<dbReference type="InterPro" id="IPR009270">
    <property type="entry name" value="DUF927"/>
</dbReference>
<feature type="region of interest" description="Disordered" evidence="1">
    <location>
        <begin position="529"/>
        <end position="554"/>
    </location>
</feature>
<dbReference type="EMBL" id="NIDE01000002">
    <property type="protein sequence ID" value="OWK45589.1"/>
    <property type="molecule type" value="Genomic_DNA"/>
</dbReference>
<evidence type="ECO:0000259" key="3">
    <source>
        <dbReference type="Pfam" id="PF12965"/>
    </source>
</evidence>
<feature type="domain" description="DUF927" evidence="2">
    <location>
        <begin position="451"/>
        <end position="552"/>
    </location>
</feature>
<reference evidence="5" key="1">
    <citation type="submission" date="2017-06" db="EMBL/GenBank/DDBJ databases">
        <title>Genome analysis of Fimbriiglobus ruber SP5, the first member of the order Planctomycetales with confirmed chitinolytic capability.</title>
        <authorList>
            <person name="Ravin N.V."/>
            <person name="Rakitin A.L."/>
            <person name="Ivanova A.A."/>
            <person name="Beletsky A.V."/>
            <person name="Kulichevskaya I.S."/>
            <person name="Mardanov A.V."/>
            <person name="Dedysh S.N."/>
        </authorList>
    </citation>
    <scope>NUCLEOTIDE SEQUENCE [LARGE SCALE GENOMIC DNA]</scope>
    <source>
        <strain evidence="5">SP5</strain>
    </source>
</reference>
<dbReference type="Pfam" id="PF12965">
    <property type="entry name" value="DUF3854"/>
    <property type="match status" value="1"/>
</dbReference>
<keyword evidence="5" id="KW-1185">Reference proteome</keyword>
<organism evidence="4 5">
    <name type="scientific">Fimbriiglobus ruber</name>
    <dbReference type="NCBI Taxonomy" id="1908690"/>
    <lineage>
        <taxon>Bacteria</taxon>
        <taxon>Pseudomonadati</taxon>
        <taxon>Planctomycetota</taxon>
        <taxon>Planctomycetia</taxon>
        <taxon>Gemmatales</taxon>
        <taxon>Gemmataceae</taxon>
        <taxon>Fimbriiglobus</taxon>
    </lineage>
</organism>
<proteinExistence type="predicted"/>
<evidence type="ECO:0000259" key="2">
    <source>
        <dbReference type="Pfam" id="PF06048"/>
    </source>
</evidence>
<dbReference type="InterPro" id="IPR034154">
    <property type="entry name" value="TOPRIM_DnaG/twinkle"/>
</dbReference>
<dbReference type="CDD" id="cd01029">
    <property type="entry name" value="TOPRIM_primases"/>
    <property type="match status" value="1"/>
</dbReference>
<protein>
    <submittedName>
        <fullName evidence="4">DNA primase domain protein</fullName>
    </submittedName>
</protein>
<comment type="caution">
    <text evidence="4">The sequence shown here is derived from an EMBL/GenBank/DDBJ whole genome shotgun (WGS) entry which is preliminary data.</text>
</comment>
<feature type="region of interest" description="Disordered" evidence="1">
    <location>
        <begin position="55"/>
        <end position="76"/>
    </location>
</feature>
<dbReference type="Pfam" id="PF06048">
    <property type="entry name" value="DUF927"/>
    <property type="match status" value="1"/>
</dbReference>
<accession>A0A225E7U9</accession>
<gene>
    <name evidence="4" type="ORF">FRUB_01920</name>
</gene>
<feature type="compositionally biased region" description="Basic and acidic residues" evidence="1">
    <location>
        <begin position="55"/>
        <end position="75"/>
    </location>
</feature>